<feature type="transmembrane region" description="Helical" evidence="1">
    <location>
        <begin position="86"/>
        <end position="103"/>
    </location>
</feature>
<name>A0ABP6NNU0_9ACTN</name>
<keyword evidence="3" id="KW-1185">Reference proteome</keyword>
<dbReference type="RefSeq" id="WP_344863783.1">
    <property type="nucleotide sequence ID" value="NZ_BAAAUT010000048.1"/>
</dbReference>
<proteinExistence type="predicted"/>
<dbReference type="InterPro" id="IPR021215">
    <property type="entry name" value="DUF2752"/>
</dbReference>
<reference evidence="3" key="1">
    <citation type="journal article" date="2019" name="Int. J. Syst. Evol. Microbiol.">
        <title>The Global Catalogue of Microorganisms (GCM) 10K type strain sequencing project: providing services to taxonomists for standard genome sequencing and annotation.</title>
        <authorList>
            <consortium name="The Broad Institute Genomics Platform"/>
            <consortium name="The Broad Institute Genome Sequencing Center for Infectious Disease"/>
            <person name="Wu L."/>
            <person name="Ma J."/>
        </authorList>
    </citation>
    <scope>NUCLEOTIDE SEQUENCE [LARGE SCALE GENOMIC DNA]</scope>
    <source>
        <strain evidence="3">JCM 9373</strain>
    </source>
</reference>
<protein>
    <submittedName>
        <fullName evidence="2">DUF2752 domain-containing protein</fullName>
    </submittedName>
</protein>
<dbReference type="EMBL" id="BAAAUT010000048">
    <property type="protein sequence ID" value="GAA3154296.1"/>
    <property type="molecule type" value="Genomic_DNA"/>
</dbReference>
<accession>A0ABP6NNU0</accession>
<evidence type="ECO:0000256" key="1">
    <source>
        <dbReference type="SAM" id="Phobius"/>
    </source>
</evidence>
<feature type="transmembrane region" description="Helical" evidence="1">
    <location>
        <begin position="115"/>
        <end position="133"/>
    </location>
</feature>
<gene>
    <name evidence="2" type="ORF">GCM10010466_51570</name>
</gene>
<dbReference type="Proteomes" id="UP001500320">
    <property type="component" value="Unassembled WGS sequence"/>
</dbReference>
<sequence>MTGTDGGARRPERRGWRALPLPAGVAAAAVAGVALVGAVDPNEPGRYPACPFLALTGLYCPGCGGLRAVHALTRGDVAAAFDLNPALVPAAAVLVVLWGWWAVTAWRGTGFPVKIARPGYAWAFLVSMVTFWIGRNLPMGEFLAP</sequence>
<comment type="caution">
    <text evidence="2">The sequence shown here is derived from an EMBL/GenBank/DDBJ whole genome shotgun (WGS) entry which is preliminary data.</text>
</comment>
<evidence type="ECO:0000313" key="2">
    <source>
        <dbReference type="EMBL" id="GAA3154296.1"/>
    </source>
</evidence>
<dbReference type="Pfam" id="PF10825">
    <property type="entry name" value="DUF2752"/>
    <property type="match status" value="1"/>
</dbReference>
<keyword evidence="1" id="KW-1133">Transmembrane helix</keyword>
<evidence type="ECO:0000313" key="3">
    <source>
        <dbReference type="Proteomes" id="UP001500320"/>
    </source>
</evidence>
<keyword evidence="1" id="KW-0472">Membrane</keyword>
<keyword evidence="1" id="KW-0812">Transmembrane</keyword>
<feature type="transmembrane region" description="Helical" evidence="1">
    <location>
        <begin position="19"/>
        <end position="39"/>
    </location>
</feature>
<organism evidence="2 3">
    <name type="scientific">Planomonospora alba</name>
    <dbReference type="NCBI Taxonomy" id="161354"/>
    <lineage>
        <taxon>Bacteria</taxon>
        <taxon>Bacillati</taxon>
        <taxon>Actinomycetota</taxon>
        <taxon>Actinomycetes</taxon>
        <taxon>Streptosporangiales</taxon>
        <taxon>Streptosporangiaceae</taxon>
        <taxon>Planomonospora</taxon>
    </lineage>
</organism>